<sequence>MTDNRTCYNFSDLSINIFYVLGIVALSTAVRALSLEYVEIGGDSLSVWENVVNLVNNGSYIEWTHHTIRWAINLPLYLMLKAFGTASTNYYILPILYSAISAVLVFYAGSVLKDRHFGFLSALLLILYPKMTTMGSQLWPGLYEMTYLLGGVLALLYWRKYGGWHLLAIAGILAGCAWGSRVTSIYYGPGILALLYLGKKRLRPILIFSVFFLAVVVLEWFCFYSITGRALGKFSIILRNHVSQGQLLITSGEYLLNFLNLIKLRGLLIVFLAGFAVSVWFLKRGDDNEKCISILFLGGLFFNVFMISSLHPLKLAAPIGSRYLTAGTPYLVMILLLGLRKWYESSPRAAKFFKYGLIIAFAAFTLKEVPSQNTFSRLQEDLQNGRIITEEKIPVLMRYTAWSPNIIEQSVMSLFGYEKQGRLKINEDIKMAKNARRMRIMLFGKQPDENYKPENINGYYYFYSGNEDDLAKSSRVGISDFDRKGHKLMIIPKTSLPQDLLKGAPIK</sequence>
<evidence type="ECO:0000256" key="2">
    <source>
        <dbReference type="ARBA" id="ARBA00022475"/>
    </source>
</evidence>
<feature type="transmembrane region" description="Helical" evidence="8">
    <location>
        <begin position="264"/>
        <end position="282"/>
    </location>
</feature>
<keyword evidence="5 8" id="KW-0812">Transmembrane</keyword>
<dbReference type="OrthoDB" id="5451526at2"/>
<feature type="transmembrane region" description="Helical" evidence="8">
    <location>
        <begin position="164"/>
        <end position="197"/>
    </location>
</feature>
<evidence type="ECO:0000256" key="6">
    <source>
        <dbReference type="ARBA" id="ARBA00022989"/>
    </source>
</evidence>
<protein>
    <submittedName>
        <fullName evidence="9">Dolichyl-phosphate-mannose-protein mannosyltransferase</fullName>
    </submittedName>
</protein>
<dbReference type="AlphaFoldDB" id="A0A1X7EHW2"/>
<keyword evidence="3 9" id="KW-0328">Glycosyltransferase</keyword>
<keyword evidence="10" id="KW-1185">Reference proteome</keyword>
<dbReference type="GO" id="GO:0005886">
    <property type="term" value="C:plasma membrane"/>
    <property type="evidence" value="ECO:0007669"/>
    <property type="project" value="UniProtKB-SubCell"/>
</dbReference>
<evidence type="ECO:0000256" key="4">
    <source>
        <dbReference type="ARBA" id="ARBA00022679"/>
    </source>
</evidence>
<name>A0A1X7EHW2_9BACT</name>
<evidence type="ECO:0000313" key="10">
    <source>
        <dbReference type="Proteomes" id="UP000192906"/>
    </source>
</evidence>
<reference evidence="10" key="1">
    <citation type="submission" date="2017-04" db="EMBL/GenBank/DDBJ databases">
        <authorList>
            <person name="Varghese N."/>
            <person name="Submissions S."/>
        </authorList>
    </citation>
    <scope>NUCLEOTIDE SEQUENCE [LARGE SCALE GENOMIC DNA]</scope>
    <source>
        <strain evidence="10">K3S</strain>
    </source>
</reference>
<dbReference type="InterPro" id="IPR050297">
    <property type="entry name" value="LipidA_mod_glycosyltrf_83"/>
</dbReference>
<evidence type="ECO:0000313" key="9">
    <source>
        <dbReference type="EMBL" id="SMF33808.1"/>
    </source>
</evidence>
<feature type="transmembrane region" description="Helical" evidence="8">
    <location>
        <begin position="323"/>
        <end position="340"/>
    </location>
</feature>
<evidence type="ECO:0000256" key="8">
    <source>
        <dbReference type="SAM" id="Phobius"/>
    </source>
</evidence>
<keyword evidence="6 8" id="KW-1133">Transmembrane helix</keyword>
<evidence type="ECO:0000256" key="3">
    <source>
        <dbReference type="ARBA" id="ARBA00022676"/>
    </source>
</evidence>
<dbReference type="GO" id="GO:0016763">
    <property type="term" value="F:pentosyltransferase activity"/>
    <property type="evidence" value="ECO:0007669"/>
    <property type="project" value="TreeGrafter"/>
</dbReference>
<accession>A0A1X7EHW2</accession>
<organism evidence="9 10">
    <name type="scientific">Desulfovibrio gilichinskyi</name>
    <dbReference type="NCBI Taxonomy" id="1519643"/>
    <lineage>
        <taxon>Bacteria</taxon>
        <taxon>Pseudomonadati</taxon>
        <taxon>Thermodesulfobacteriota</taxon>
        <taxon>Desulfovibrionia</taxon>
        <taxon>Desulfovibrionales</taxon>
        <taxon>Desulfovibrionaceae</taxon>
        <taxon>Desulfovibrio</taxon>
    </lineage>
</organism>
<comment type="subcellular location">
    <subcellularLocation>
        <location evidence="1">Cell membrane</location>
        <topology evidence="1">Multi-pass membrane protein</topology>
    </subcellularLocation>
</comment>
<feature type="transmembrane region" description="Helical" evidence="8">
    <location>
        <begin position="294"/>
        <end position="311"/>
    </location>
</feature>
<proteinExistence type="predicted"/>
<keyword evidence="7 8" id="KW-0472">Membrane</keyword>
<dbReference type="Proteomes" id="UP000192906">
    <property type="component" value="Unassembled WGS sequence"/>
</dbReference>
<feature type="transmembrane region" description="Helical" evidence="8">
    <location>
        <begin position="90"/>
        <end position="109"/>
    </location>
</feature>
<dbReference type="RefSeq" id="WP_085103534.1">
    <property type="nucleotide sequence ID" value="NZ_FWZU01000005.1"/>
</dbReference>
<dbReference type="STRING" id="1519643.SAMN06295933_2929"/>
<gene>
    <name evidence="9" type="ORF">SAMN06295933_2929</name>
</gene>
<keyword evidence="4 9" id="KW-0808">Transferase</keyword>
<feature type="transmembrane region" description="Helical" evidence="8">
    <location>
        <begin position="204"/>
        <end position="226"/>
    </location>
</feature>
<feature type="transmembrane region" description="Helical" evidence="8">
    <location>
        <begin position="115"/>
        <end position="131"/>
    </location>
</feature>
<evidence type="ECO:0000256" key="1">
    <source>
        <dbReference type="ARBA" id="ARBA00004651"/>
    </source>
</evidence>
<evidence type="ECO:0000256" key="5">
    <source>
        <dbReference type="ARBA" id="ARBA00022692"/>
    </source>
</evidence>
<dbReference type="GO" id="GO:0009103">
    <property type="term" value="P:lipopolysaccharide biosynthetic process"/>
    <property type="evidence" value="ECO:0007669"/>
    <property type="project" value="UniProtKB-ARBA"/>
</dbReference>
<dbReference type="PANTHER" id="PTHR33908">
    <property type="entry name" value="MANNOSYLTRANSFERASE YKCB-RELATED"/>
    <property type="match status" value="1"/>
</dbReference>
<keyword evidence="2" id="KW-1003">Cell membrane</keyword>
<feature type="transmembrane region" description="Helical" evidence="8">
    <location>
        <begin position="13"/>
        <end position="33"/>
    </location>
</feature>
<evidence type="ECO:0000256" key="7">
    <source>
        <dbReference type="ARBA" id="ARBA00023136"/>
    </source>
</evidence>
<dbReference type="EMBL" id="FWZU01000005">
    <property type="protein sequence ID" value="SMF33808.1"/>
    <property type="molecule type" value="Genomic_DNA"/>
</dbReference>
<dbReference type="PANTHER" id="PTHR33908:SF11">
    <property type="entry name" value="MEMBRANE PROTEIN"/>
    <property type="match status" value="1"/>
</dbReference>